<feature type="transmembrane region" description="Helical" evidence="1">
    <location>
        <begin position="72"/>
        <end position="95"/>
    </location>
</feature>
<name>A0ABP8JUX6_9BACT</name>
<keyword evidence="1" id="KW-0812">Transmembrane</keyword>
<dbReference type="EMBL" id="BAABHB010000001">
    <property type="protein sequence ID" value="GAA4396405.1"/>
    <property type="molecule type" value="Genomic_DNA"/>
</dbReference>
<dbReference type="RefSeq" id="WP_345263525.1">
    <property type="nucleotide sequence ID" value="NZ_BAABHB010000001.1"/>
</dbReference>
<dbReference type="InterPro" id="IPR036890">
    <property type="entry name" value="HATPase_C_sf"/>
</dbReference>
<dbReference type="Proteomes" id="UP001500936">
    <property type="component" value="Unassembled WGS sequence"/>
</dbReference>
<reference evidence="4" key="1">
    <citation type="journal article" date="2019" name="Int. J. Syst. Evol. Microbiol.">
        <title>The Global Catalogue of Microorganisms (GCM) 10K type strain sequencing project: providing services to taxonomists for standard genome sequencing and annotation.</title>
        <authorList>
            <consortium name="The Broad Institute Genomics Platform"/>
            <consortium name="The Broad Institute Genome Sequencing Center for Infectious Disease"/>
            <person name="Wu L."/>
            <person name="Ma J."/>
        </authorList>
    </citation>
    <scope>NUCLEOTIDE SEQUENCE [LARGE SCALE GENOMIC DNA]</scope>
    <source>
        <strain evidence="4">JCM 17925</strain>
    </source>
</reference>
<keyword evidence="4" id="KW-1185">Reference proteome</keyword>
<dbReference type="Gene3D" id="3.30.565.10">
    <property type="entry name" value="Histidine kinase-like ATPase, C-terminal domain"/>
    <property type="match status" value="1"/>
</dbReference>
<dbReference type="PANTHER" id="PTHR34220">
    <property type="entry name" value="SENSOR HISTIDINE KINASE YPDA"/>
    <property type="match status" value="1"/>
</dbReference>
<evidence type="ECO:0000256" key="1">
    <source>
        <dbReference type="SAM" id="Phobius"/>
    </source>
</evidence>
<dbReference type="InterPro" id="IPR050640">
    <property type="entry name" value="Bact_2-comp_sensor_kinase"/>
</dbReference>
<sequence length="333" mass="37541">MKHRIGRFIGILLLALVLGYFLLTLDTAIPKAIRIQLIGLVIASGFAIYTLLAWVVPYLINRTAEQLSPQKFVAVTLTSSGIVAAMTGFVLLNMIEVMWRVPFGAEDYFFTCGMFGVITSAITAVYSLKSFVERWKGLLLMEEGLKQAVLKAEFESLKNQINPHFLFNSLNILTALIPEDSRKAVQFVERLSKMFRYNLQHSDQNTVEVATELRIAESYLFIQHMRFGDNFRYAIELSEADKQKQIVTQGLLTLLENVVKHNECSQENPLTVGITADGQHLIVGNSLQLKSRLNTVSTGIGLRNLQSRYAQLAGRQVEIQQTEKEFIVRLPLL</sequence>
<dbReference type="PANTHER" id="PTHR34220:SF7">
    <property type="entry name" value="SENSOR HISTIDINE KINASE YPDA"/>
    <property type="match status" value="1"/>
</dbReference>
<organism evidence="3 4">
    <name type="scientific">Nibrella viscosa</name>
    <dbReference type="NCBI Taxonomy" id="1084524"/>
    <lineage>
        <taxon>Bacteria</taxon>
        <taxon>Pseudomonadati</taxon>
        <taxon>Bacteroidota</taxon>
        <taxon>Cytophagia</taxon>
        <taxon>Cytophagales</taxon>
        <taxon>Spirosomataceae</taxon>
        <taxon>Nibrella</taxon>
    </lineage>
</organism>
<keyword evidence="1" id="KW-0472">Membrane</keyword>
<dbReference type="InterPro" id="IPR010559">
    <property type="entry name" value="Sig_transdc_His_kin_internal"/>
</dbReference>
<feature type="transmembrane region" description="Helical" evidence="1">
    <location>
        <begin position="107"/>
        <end position="128"/>
    </location>
</feature>
<gene>
    <name evidence="3" type="ORF">GCM10023187_04510</name>
</gene>
<evidence type="ECO:0000313" key="4">
    <source>
        <dbReference type="Proteomes" id="UP001500936"/>
    </source>
</evidence>
<accession>A0ABP8JUX6</accession>
<evidence type="ECO:0000259" key="2">
    <source>
        <dbReference type="Pfam" id="PF06580"/>
    </source>
</evidence>
<dbReference type="Pfam" id="PF06580">
    <property type="entry name" value="His_kinase"/>
    <property type="match status" value="1"/>
</dbReference>
<evidence type="ECO:0000313" key="3">
    <source>
        <dbReference type="EMBL" id="GAA4396405.1"/>
    </source>
</evidence>
<protein>
    <recommendedName>
        <fullName evidence="2">Signal transduction histidine kinase internal region domain-containing protein</fullName>
    </recommendedName>
</protein>
<keyword evidence="1" id="KW-1133">Transmembrane helix</keyword>
<feature type="domain" description="Signal transduction histidine kinase internal region" evidence="2">
    <location>
        <begin position="152"/>
        <end position="231"/>
    </location>
</feature>
<proteinExistence type="predicted"/>
<comment type="caution">
    <text evidence="3">The sequence shown here is derived from an EMBL/GenBank/DDBJ whole genome shotgun (WGS) entry which is preliminary data.</text>
</comment>
<feature type="transmembrane region" description="Helical" evidence="1">
    <location>
        <begin position="38"/>
        <end position="60"/>
    </location>
</feature>